<keyword evidence="4" id="KW-1185">Reference proteome</keyword>
<dbReference type="SUPFAM" id="SSF51905">
    <property type="entry name" value="FAD/NAD(P)-binding domain"/>
    <property type="match status" value="1"/>
</dbReference>
<dbReference type="Gene3D" id="3.50.50.60">
    <property type="entry name" value="FAD/NAD(P)-binding domain"/>
    <property type="match status" value="1"/>
</dbReference>
<keyword evidence="3" id="KW-0548">Nucleotidyltransferase</keyword>
<dbReference type="Proteomes" id="UP000239649">
    <property type="component" value="Unassembled WGS sequence"/>
</dbReference>
<feature type="domain" description="FAD-binding" evidence="1">
    <location>
        <begin position="73"/>
        <end position="135"/>
    </location>
</feature>
<dbReference type="PANTHER" id="PTHR11439:SF483">
    <property type="entry name" value="PEPTIDE SYNTHASE GLIP-LIKE, PUTATIVE (AFU_ORTHOLOGUE AFUA_3G12920)-RELATED"/>
    <property type="match status" value="1"/>
</dbReference>
<feature type="domain" description="Reverse transcriptase Ty1/copia-type" evidence="2">
    <location>
        <begin position="441"/>
        <end position="575"/>
    </location>
</feature>
<dbReference type="GO" id="GO:0071949">
    <property type="term" value="F:FAD binding"/>
    <property type="evidence" value="ECO:0007669"/>
    <property type="project" value="InterPro"/>
</dbReference>
<accession>A0A2P6V4C3</accession>
<comment type="caution">
    <text evidence="3">The sequence shown here is derived from an EMBL/GenBank/DDBJ whole genome shotgun (WGS) entry which is preliminary data.</text>
</comment>
<dbReference type="OrthoDB" id="2014938at2759"/>
<protein>
    <submittedName>
        <fullName evidence="3">Reverse transcriptase</fullName>
    </submittedName>
</protein>
<dbReference type="InterPro" id="IPR043502">
    <property type="entry name" value="DNA/RNA_pol_sf"/>
</dbReference>
<evidence type="ECO:0000313" key="4">
    <source>
        <dbReference type="Proteomes" id="UP000239649"/>
    </source>
</evidence>
<dbReference type="STRING" id="554055.A0A2P6V4C3"/>
<dbReference type="GO" id="GO:0003964">
    <property type="term" value="F:RNA-directed DNA polymerase activity"/>
    <property type="evidence" value="ECO:0007669"/>
    <property type="project" value="UniProtKB-KW"/>
</dbReference>
<reference evidence="3 4" key="1">
    <citation type="journal article" date="2018" name="Plant J.">
        <title>Genome sequences of Chlorella sorokiniana UTEX 1602 and Micractinium conductrix SAG 241.80: implications to maltose excretion by a green alga.</title>
        <authorList>
            <person name="Arriola M.B."/>
            <person name="Velmurugan N."/>
            <person name="Zhang Y."/>
            <person name="Plunkett M.H."/>
            <person name="Hondzo H."/>
            <person name="Barney B.M."/>
        </authorList>
    </citation>
    <scope>NUCLEOTIDE SEQUENCE [LARGE SCALE GENOMIC DNA]</scope>
    <source>
        <strain evidence="3 4">SAG 241.80</strain>
    </source>
</reference>
<dbReference type="InterPro" id="IPR036188">
    <property type="entry name" value="FAD/NAD-bd_sf"/>
</dbReference>
<dbReference type="InterPro" id="IPR002938">
    <property type="entry name" value="FAD-bd"/>
</dbReference>
<gene>
    <name evidence="3" type="ORF">C2E20_7533</name>
</gene>
<evidence type="ECO:0000313" key="3">
    <source>
        <dbReference type="EMBL" id="PSC68936.1"/>
    </source>
</evidence>
<dbReference type="PANTHER" id="PTHR11439">
    <property type="entry name" value="GAG-POL-RELATED RETROTRANSPOSON"/>
    <property type="match status" value="1"/>
</dbReference>
<dbReference type="SUPFAM" id="SSF56672">
    <property type="entry name" value="DNA/RNA polymerases"/>
    <property type="match status" value="1"/>
</dbReference>
<organism evidence="3 4">
    <name type="scientific">Micractinium conductrix</name>
    <dbReference type="NCBI Taxonomy" id="554055"/>
    <lineage>
        <taxon>Eukaryota</taxon>
        <taxon>Viridiplantae</taxon>
        <taxon>Chlorophyta</taxon>
        <taxon>core chlorophytes</taxon>
        <taxon>Trebouxiophyceae</taxon>
        <taxon>Chlorellales</taxon>
        <taxon>Chlorellaceae</taxon>
        <taxon>Chlorella clade</taxon>
        <taxon>Micractinium</taxon>
    </lineage>
</organism>
<name>A0A2P6V4C3_9CHLO</name>
<proteinExistence type="predicted"/>
<sequence length="662" mass="71654">MTPLCATPSPMQAVLAIDCPSTARRLGWADSCVWRAVTPKPDWWLDLEPDLFCAFGLPPAMLLVYALRDGTLAWQTWGRGRITLLGDAAHLSTPMLGQGTSQAFEDALALGHAVANGLQQQLRLLEQYCAERGLTVNVVKTKVMLLSGAADEQTATQRVRRARHTFDGAPVAGVAAFKYLGLVFHCTQPVGEAAAEGRARVARFAAASFEGRCTALGLEAARLLLSLYRQMVDSTLSYGAAVWSPGLALAAVRRLGTQAGAAGGGSGLSAAEQQHYRTLRRLLGLPQRAPRATVLAETGEPPLHAHWLARTARFWNSLVAAPEGSLMRQVLDASLQLAAEHTPSRHRGPHGIAQLPWAAQLQSALAEAGIAADLQQRQPLQPEAVQEAALQHYLQHLQTAVQRRGASRLQHYFDCVRPECLEVAGYGMAPYLVEYSTLGKPTLFCKLNKALYGLKQAPRAWYITLKTELAKLYFTESKADAGLFISTDPSKPALLLTYVDDILIVTPKTTSTAALKQKLMAAFEARDLGRATFFLGMDLIQDPTAKTIKLAQSRSINDLLTKYGMDDAKTASTPCSTSIKLTKAGEPLDTQTHPYSALVGSLMYLSICTRPDIAQAVGALSRYMAHPTIDHWTAAKTVLRYLAGTPNIGIGPCVSFSEYKQV</sequence>
<dbReference type="PRINTS" id="PR00420">
    <property type="entry name" value="RNGMNOXGNASE"/>
</dbReference>
<dbReference type="Pfam" id="PF07727">
    <property type="entry name" value="RVT_2"/>
    <property type="match status" value="1"/>
</dbReference>
<keyword evidence="3" id="KW-0808">Transferase</keyword>
<dbReference type="EMBL" id="LHPF02000031">
    <property type="protein sequence ID" value="PSC68936.1"/>
    <property type="molecule type" value="Genomic_DNA"/>
</dbReference>
<evidence type="ECO:0000259" key="2">
    <source>
        <dbReference type="Pfam" id="PF07727"/>
    </source>
</evidence>
<dbReference type="Pfam" id="PF01494">
    <property type="entry name" value="FAD_binding_3"/>
    <property type="match status" value="1"/>
</dbReference>
<dbReference type="AlphaFoldDB" id="A0A2P6V4C3"/>
<keyword evidence="3" id="KW-0695">RNA-directed DNA polymerase</keyword>
<dbReference type="InterPro" id="IPR013103">
    <property type="entry name" value="RVT_2"/>
</dbReference>
<evidence type="ECO:0000259" key="1">
    <source>
        <dbReference type="Pfam" id="PF01494"/>
    </source>
</evidence>